<reference evidence="4 5" key="1">
    <citation type="submission" date="2021-01" db="EMBL/GenBank/DDBJ databases">
        <title>Whole genome shotgun sequence of Plantactinospora mayteni NBRC 109088.</title>
        <authorList>
            <person name="Komaki H."/>
            <person name="Tamura T."/>
        </authorList>
    </citation>
    <scope>NUCLEOTIDE SEQUENCE [LARGE SCALE GENOMIC DNA]</scope>
    <source>
        <strain evidence="4 5">NBRC 109088</strain>
    </source>
</reference>
<keyword evidence="5" id="KW-1185">Reference proteome</keyword>
<feature type="domain" description="Insertion element IS402-like" evidence="3">
    <location>
        <begin position="49"/>
        <end position="128"/>
    </location>
</feature>
<dbReference type="PANTHER" id="PTHR30007:SF0">
    <property type="entry name" value="TRANSPOSASE"/>
    <property type="match status" value="1"/>
</dbReference>
<comment type="caution">
    <text evidence="4">The sequence shown here is derived from an EMBL/GenBank/DDBJ whole genome shotgun (WGS) entry which is preliminary data.</text>
</comment>
<protein>
    <submittedName>
        <fullName evidence="4">DDE transposase</fullName>
    </submittedName>
</protein>
<dbReference type="InterPro" id="IPR025161">
    <property type="entry name" value="IS402-like_dom"/>
</dbReference>
<organism evidence="4 5">
    <name type="scientific">Plantactinospora mayteni</name>
    <dbReference type="NCBI Taxonomy" id="566021"/>
    <lineage>
        <taxon>Bacteria</taxon>
        <taxon>Bacillati</taxon>
        <taxon>Actinomycetota</taxon>
        <taxon>Actinomycetes</taxon>
        <taxon>Micromonosporales</taxon>
        <taxon>Micromonosporaceae</taxon>
        <taxon>Plantactinospora</taxon>
    </lineage>
</organism>
<evidence type="ECO:0000313" key="5">
    <source>
        <dbReference type="Proteomes" id="UP000621500"/>
    </source>
</evidence>
<gene>
    <name evidence="4" type="ORF">Pma05_82850</name>
</gene>
<accession>A0ABQ4F497</accession>
<dbReference type="Proteomes" id="UP000621500">
    <property type="component" value="Unassembled WGS sequence"/>
</dbReference>
<dbReference type="PANTHER" id="PTHR30007">
    <property type="entry name" value="PHP DOMAIN PROTEIN"/>
    <property type="match status" value="1"/>
</dbReference>
<dbReference type="InterPro" id="IPR002559">
    <property type="entry name" value="Transposase_11"/>
</dbReference>
<evidence type="ECO:0000259" key="2">
    <source>
        <dbReference type="Pfam" id="PF01609"/>
    </source>
</evidence>
<sequence>MATGIGAFDPAIVSDSLSPAIDGHDVRPADLWAPYACTMTERRAYPSDLSDARWALIAPRLTAWRQARTDAGVGGRAPTHDLREIFNAILYVNRTGIAWRYPPHDLPPHATVYGYFAAWSREGIFAELNYNLTGLVRDHRGRTIQPSASIMDTQSVKTSTNVPLSTQGTDANKRIVGRKRGIITDTLGLLLAVIVTAASTSDNAIGMDLLDQATTAHPTLTKSWVDAGFKNRVVEHGAQLGVDVEIVTKDPRAKGFSVVKRRWVVERTMCAARRPVVSPVQPGGTWREVPGSNGLPDAERLRGQEHAS</sequence>
<name>A0ABQ4F497_9ACTN</name>
<feature type="domain" description="Transposase IS4-like" evidence="2">
    <location>
        <begin position="146"/>
        <end position="269"/>
    </location>
</feature>
<dbReference type="Pfam" id="PF01609">
    <property type="entry name" value="DDE_Tnp_1"/>
    <property type="match status" value="1"/>
</dbReference>
<dbReference type="NCBIfam" id="NF033580">
    <property type="entry name" value="transpos_IS5_3"/>
    <property type="match status" value="1"/>
</dbReference>
<feature type="region of interest" description="Disordered" evidence="1">
    <location>
        <begin position="280"/>
        <end position="308"/>
    </location>
</feature>
<evidence type="ECO:0000256" key="1">
    <source>
        <dbReference type="SAM" id="MobiDB-lite"/>
    </source>
</evidence>
<proteinExistence type="predicted"/>
<evidence type="ECO:0000313" key="4">
    <source>
        <dbReference type="EMBL" id="GIH01713.1"/>
    </source>
</evidence>
<dbReference type="Pfam" id="PF13340">
    <property type="entry name" value="DUF4096"/>
    <property type="match status" value="1"/>
</dbReference>
<evidence type="ECO:0000259" key="3">
    <source>
        <dbReference type="Pfam" id="PF13340"/>
    </source>
</evidence>
<feature type="compositionally biased region" description="Basic and acidic residues" evidence="1">
    <location>
        <begin position="297"/>
        <end position="308"/>
    </location>
</feature>
<dbReference type="EMBL" id="BONX01000081">
    <property type="protein sequence ID" value="GIH01713.1"/>
    <property type="molecule type" value="Genomic_DNA"/>
</dbReference>